<dbReference type="AlphaFoldDB" id="A0A813PYA9"/>
<evidence type="ECO:0000313" key="9">
    <source>
        <dbReference type="EMBL" id="CAF0757505.1"/>
    </source>
</evidence>
<feature type="disulfide bond" evidence="6">
    <location>
        <begin position="349"/>
        <end position="358"/>
    </location>
</feature>
<keyword evidence="5" id="KW-0325">Glycoprotein</keyword>
<evidence type="ECO:0000313" key="10">
    <source>
        <dbReference type="EMBL" id="CAF0792772.1"/>
    </source>
</evidence>
<comment type="caution">
    <text evidence="6">Lacks conserved residue(s) required for the propagation of feature annotation.</text>
</comment>
<evidence type="ECO:0000259" key="8">
    <source>
        <dbReference type="PROSITE" id="PS50026"/>
    </source>
</evidence>
<reference evidence="9" key="1">
    <citation type="submission" date="2021-02" db="EMBL/GenBank/DDBJ databases">
        <authorList>
            <person name="Nowell W R."/>
        </authorList>
    </citation>
    <scope>NUCLEOTIDE SEQUENCE</scope>
</reference>
<comment type="caution">
    <text evidence="9">The sequence shown here is derived from an EMBL/GenBank/DDBJ whole genome shotgun (WGS) entry which is preliminary data.</text>
</comment>
<evidence type="ECO:0000256" key="2">
    <source>
        <dbReference type="ARBA" id="ARBA00022729"/>
    </source>
</evidence>
<protein>
    <recommendedName>
        <fullName evidence="8">EGF-like domain-containing protein</fullName>
    </recommendedName>
</protein>
<dbReference type="SMART" id="SM00179">
    <property type="entry name" value="EGF_CA"/>
    <property type="match status" value="4"/>
</dbReference>
<keyword evidence="4 6" id="KW-1015">Disulfide bond</keyword>
<dbReference type="EMBL" id="CAJNOM010000006">
    <property type="protein sequence ID" value="CAF0757505.1"/>
    <property type="molecule type" value="Genomic_DNA"/>
</dbReference>
<dbReference type="CDD" id="cd00054">
    <property type="entry name" value="EGF_CA"/>
    <property type="match status" value="2"/>
</dbReference>
<feature type="disulfide bond" evidence="6">
    <location>
        <begin position="307"/>
        <end position="316"/>
    </location>
</feature>
<evidence type="ECO:0000256" key="3">
    <source>
        <dbReference type="ARBA" id="ARBA00022737"/>
    </source>
</evidence>
<feature type="disulfide bond" evidence="6">
    <location>
        <begin position="432"/>
        <end position="441"/>
    </location>
</feature>
<feature type="domain" description="EGF-like" evidence="8">
    <location>
        <begin position="321"/>
        <end position="359"/>
    </location>
</feature>
<dbReference type="PROSITE" id="PS01186">
    <property type="entry name" value="EGF_2"/>
    <property type="match status" value="3"/>
</dbReference>
<dbReference type="Gene3D" id="4.10.400.10">
    <property type="entry name" value="Low-density Lipoprotein Receptor"/>
    <property type="match status" value="3"/>
</dbReference>
<dbReference type="SMART" id="SM00192">
    <property type="entry name" value="LDLa"/>
    <property type="match status" value="3"/>
</dbReference>
<feature type="domain" description="EGF-like" evidence="8">
    <location>
        <begin position="365"/>
        <end position="401"/>
    </location>
</feature>
<dbReference type="PROSITE" id="PS00022">
    <property type="entry name" value="EGF_1"/>
    <property type="match status" value="5"/>
</dbReference>
<dbReference type="SMART" id="SM00181">
    <property type="entry name" value="EGF"/>
    <property type="match status" value="6"/>
</dbReference>
<dbReference type="PROSITE" id="PS50068">
    <property type="entry name" value="LDLRA_2"/>
    <property type="match status" value="3"/>
</dbReference>
<evidence type="ECO:0000256" key="6">
    <source>
        <dbReference type="PROSITE-ProRule" id="PRU00076"/>
    </source>
</evidence>
<feature type="domain" description="EGF-like" evidence="8">
    <location>
        <begin position="215"/>
        <end position="253"/>
    </location>
</feature>
<gene>
    <name evidence="10" type="ORF">BJG266_LOCUS4763</name>
    <name evidence="9" type="ORF">QVE165_LOCUS1857</name>
</gene>
<dbReference type="EMBL" id="CAJNOI010000012">
    <property type="protein sequence ID" value="CAF0792772.1"/>
    <property type="molecule type" value="Genomic_DNA"/>
</dbReference>
<dbReference type="Proteomes" id="UP000663832">
    <property type="component" value="Unassembled WGS sequence"/>
</dbReference>
<feature type="signal peptide" evidence="7">
    <location>
        <begin position="1"/>
        <end position="19"/>
    </location>
</feature>
<dbReference type="CDD" id="cd00112">
    <property type="entry name" value="LDLa"/>
    <property type="match status" value="2"/>
</dbReference>
<organism evidence="9 11">
    <name type="scientific">Adineta steineri</name>
    <dbReference type="NCBI Taxonomy" id="433720"/>
    <lineage>
        <taxon>Eukaryota</taxon>
        <taxon>Metazoa</taxon>
        <taxon>Spiralia</taxon>
        <taxon>Gnathifera</taxon>
        <taxon>Rotifera</taxon>
        <taxon>Eurotatoria</taxon>
        <taxon>Bdelloidea</taxon>
        <taxon>Adinetida</taxon>
        <taxon>Adinetidae</taxon>
        <taxon>Adineta</taxon>
    </lineage>
</organism>
<dbReference type="InterPro" id="IPR036055">
    <property type="entry name" value="LDL_receptor-like_sf"/>
</dbReference>
<dbReference type="GO" id="GO:0005509">
    <property type="term" value="F:calcium ion binding"/>
    <property type="evidence" value="ECO:0007669"/>
    <property type="project" value="InterPro"/>
</dbReference>
<dbReference type="PANTHER" id="PTHR24049:SF22">
    <property type="entry name" value="DROSOPHILA CRUMBS HOMOLOG"/>
    <property type="match status" value="1"/>
</dbReference>
<feature type="disulfide bond" evidence="6">
    <location>
        <begin position="391"/>
        <end position="400"/>
    </location>
</feature>
<keyword evidence="11" id="KW-1185">Reference proteome</keyword>
<evidence type="ECO:0000256" key="7">
    <source>
        <dbReference type="SAM" id="SignalP"/>
    </source>
</evidence>
<evidence type="ECO:0000256" key="5">
    <source>
        <dbReference type="ARBA" id="ARBA00023180"/>
    </source>
</evidence>
<feature type="domain" description="EGF-like" evidence="8">
    <location>
        <begin position="406"/>
        <end position="442"/>
    </location>
</feature>
<evidence type="ECO:0000256" key="1">
    <source>
        <dbReference type="ARBA" id="ARBA00022536"/>
    </source>
</evidence>
<dbReference type="InterPro" id="IPR000742">
    <property type="entry name" value="EGF"/>
</dbReference>
<keyword evidence="3" id="KW-0677">Repeat</keyword>
<dbReference type="InterPro" id="IPR001881">
    <property type="entry name" value="EGF-like_Ca-bd_dom"/>
</dbReference>
<proteinExistence type="predicted"/>
<sequence>MLILVVCWISTVVFQHTNAQNATCEVRCVTPLGGKVCIAKSSMCNGIQDCVDASDEDPKYCREFKFLLLFNHFKFIFYKIAPTCASTHIRCLNATSDQQCIPKSWVCDGARDCADGSDEDPKYCPASCNSNQIRCVNPASGSTCISKSSLCDGIQDCYDGSDENSAYCVCSPNPCWNGGTCVETNGGLDYYCICPSSLPLGGKNCDQLISATTIAPSPCLSSPCMNLGVCTVNQLSNTFTCTCSNNYYGNRCEYPNQCLTQVLCQNSGTCVPGPSTAANNICITIPGLCENGGTCVSTSANSFTCNCPPQYTGSRCSTFTPMSTCQSNPSMCLNGGYCALAGNLYQCICRTGFTGQYCQTSTSPASDDCVSQPCLNQGVCTQGPFTYNCRCVRPYTGKRCESVSSINSPCDSNPCSNSGQCSVNGSGFRCTCLPGYSGTMCEINNRPASCQINCTPGYCISNPGSNPPYACYCPSGAIQPKSC</sequence>
<dbReference type="SUPFAM" id="SSF57424">
    <property type="entry name" value="LDL receptor-like module"/>
    <property type="match status" value="3"/>
</dbReference>
<dbReference type="SUPFAM" id="SSF57196">
    <property type="entry name" value="EGF/Laminin"/>
    <property type="match status" value="6"/>
</dbReference>
<accession>A0A813PYA9</accession>
<dbReference type="Pfam" id="PF00008">
    <property type="entry name" value="EGF"/>
    <property type="match status" value="6"/>
</dbReference>
<dbReference type="Pfam" id="PF00057">
    <property type="entry name" value="Ldl_recept_a"/>
    <property type="match status" value="3"/>
</dbReference>
<evidence type="ECO:0000256" key="4">
    <source>
        <dbReference type="ARBA" id="ARBA00023157"/>
    </source>
</evidence>
<dbReference type="OrthoDB" id="9990982at2759"/>
<name>A0A813PYA9_9BILA</name>
<dbReference type="PRINTS" id="PR00261">
    <property type="entry name" value="LDLRECEPTOR"/>
</dbReference>
<dbReference type="Gene3D" id="2.10.25.10">
    <property type="entry name" value="Laminin"/>
    <property type="match status" value="6"/>
</dbReference>
<dbReference type="InterPro" id="IPR002172">
    <property type="entry name" value="LDrepeatLR_classA_rpt"/>
</dbReference>
<dbReference type="PROSITE" id="PS50026">
    <property type="entry name" value="EGF_3"/>
    <property type="match status" value="6"/>
</dbReference>
<dbReference type="FunFam" id="2.10.25.10:FF:000095">
    <property type="entry name" value="Notch, isoform B"/>
    <property type="match status" value="1"/>
</dbReference>
<dbReference type="InterPro" id="IPR023415">
    <property type="entry name" value="LDLR_class-A_CS"/>
</dbReference>
<dbReference type="PROSITE" id="PS01209">
    <property type="entry name" value="LDLRA_1"/>
    <property type="match status" value="1"/>
</dbReference>
<feature type="disulfide bond" evidence="6">
    <location>
        <begin position="224"/>
        <end position="241"/>
    </location>
</feature>
<dbReference type="Proteomes" id="UP000663877">
    <property type="component" value="Unassembled WGS sequence"/>
</dbReference>
<feature type="chain" id="PRO_5036222642" description="EGF-like domain-containing protein" evidence="7">
    <location>
        <begin position="20"/>
        <end position="483"/>
    </location>
</feature>
<keyword evidence="1 6" id="KW-0245">EGF-like domain</keyword>
<dbReference type="FunFam" id="2.10.25.10:FF:000004">
    <property type="entry name" value="Neurogenic locus notch 1"/>
    <property type="match status" value="1"/>
</dbReference>
<feature type="disulfide bond" evidence="6">
    <location>
        <begin position="175"/>
        <end position="192"/>
    </location>
</feature>
<feature type="disulfide bond" evidence="6">
    <location>
        <begin position="243"/>
        <end position="252"/>
    </location>
</feature>
<dbReference type="InterPro" id="IPR051022">
    <property type="entry name" value="Notch_Cell-Fate_Det"/>
</dbReference>
<keyword evidence="2 7" id="KW-0732">Signal</keyword>
<feature type="domain" description="EGF-like" evidence="8">
    <location>
        <begin position="169"/>
        <end position="206"/>
    </location>
</feature>
<evidence type="ECO:0000313" key="11">
    <source>
        <dbReference type="Proteomes" id="UP000663832"/>
    </source>
</evidence>
<feature type="domain" description="EGF-like" evidence="8">
    <location>
        <begin position="278"/>
        <end position="317"/>
    </location>
</feature>
<dbReference type="PANTHER" id="PTHR24049">
    <property type="entry name" value="CRUMBS FAMILY MEMBER"/>
    <property type="match status" value="1"/>
</dbReference>